<evidence type="ECO:0000256" key="1">
    <source>
        <dbReference type="ARBA" id="ARBA00022475"/>
    </source>
</evidence>
<evidence type="ECO:0000313" key="6">
    <source>
        <dbReference type="Proteomes" id="UP000006334"/>
    </source>
</evidence>
<keyword evidence="1 4" id="KW-1003">Cell membrane</keyword>
<dbReference type="CDD" id="cd16323">
    <property type="entry name" value="Syd"/>
    <property type="match status" value="1"/>
</dbReference>
<dbReference type="HAMAP" id="MF_01104">
    <property type="entry name" value="Syd"/>
    <property type="match status" value="1"/>
</dbReference>
<evidence type="ECO:0000256" key="2">
    <source>
        <dbReference type="ARBA" id="ARBA00022519"/>
    </source>
</evidence>
<evidence type="ECO:0000256" key="3">
    <source>
        <dbReference type="ARBA" id="ARBA00023136"/>
    </source>
</evidence>
<dbReference type="RefSeq" id="WP_008843158.1">
    <property type="nucleotide sequence ID" value="NZ_BAEN01000018.1"/>
</dbReference>
<sequence>MSIVSALQSFVSEYVDYYQNNQQPLVIQYDKNWPSPCYQQNGEQDEWVNWRPILQTAPASFEHFEQALDLKMDEQLKQYYTCFWSDNLNANTERGNLQLLMPWNEEDFERLQKNLVAHVLMKRRLGQEETLFFAITDEDDFIVSVHNQSGKVMLEQVGLEPKETLAESLEEFIQQLSPRI</sequence>
<dbReference type="Gene3D" id="3.40.1580.20">
    <property type="entry name" value="Syd protein"/>
    <property type="match status" value="1"/>
</dbReference>
<keyword evidence="2 4" id="KW-0997">Cell inner membrane</keyword>
<dbReference type="GO" id="GO:0009898">
    <property type="term" value="C:cytoplasmic side of plasma membrane"/>
    <property type="evidence" value="ECO:0007669"/>
    <property type="project" value="InterPro"/>
</dbReference>
<dbReference type="NCBIfam" id="NF003439">
    <property type="entry name" value="PRK04968.1"/>
    <property type="match status" value="1"/>
</dbReference>
<dbReference type="AlphaFoldDB" id="K6Y9M2"/>
<keyword evidence="6" id="KW-1185">Reference proteome</keyword>
<dbReference type="OrthoDB" id="5599437at2"/>
<comment type="similarity">
    <text evidence="4">Belongs to the Syd family.</text>
</comment>
<dbReference type="eggNOG" id="ENOG502ZCMR">
    <property type="taxonomic scope" value="Bacteria"/>
</dbReference>
<reference evidence="5 6" key="1">
    <citation type="journal article" date="2017" name="Antonie Van Leeuwenhoek">
        <title>Rhizobium rhizosphaerae sp. nov., a novel species isolated from rice rhizosphere.</title>
        <authorList>
            <person name="Zhao J.J."/>
            <person name="Zhang J."/>
            <person name="Zhang R.J."/>
            <person name="Zhang C.W."/>
            <person name="Yin H.Q."/>
            <person name="Zhang X.X."/>
        </authorList>
    </citation>
    <scope>NUCLEOTIDE SEQUENCE [LARGE SCALE GENOMIC DNA]</scope>
    <source>
        <strain evidence="5 6">E3</strain>
    </source>
</reference>
<dbReference type="InterPro" id="IPR038228">
    <property type="entry name" value="Syd_sf"/>
</dbReference>
<proteinExistence type="inferred from homology"/>
<dbReference type="STRING" id="1127673.GLIP_0692"/>
<dbReference type="EMBL" id="BAEN01000018">
    <property type="protein sequence ID" value="GAC13338.1"/>
    <property type="molecule type" value="Genomic_DNA"/>
</dbReference>
<protein>
    <recommendedName>
        <fullName evidence="4">Protein Syd</fullName>
    </recommendedName>
</protein>
<accession>K6Y9M2</accession>
<evidence type="ECO:0000256" key="4">
    <source>
        <dbReference type="HAMAP-Rule" id="MF_01104"/>
    </source>
</evidence>
<name>K6Y9M2_9ALTE</name>
<gene>
    <name evidence="4 5" type="primary">syd</name>
    <name evidence="5" type="ORF">GLIP_0692</name>
</gene>
<comment type="caution">
    <text evidence="5">The sequence shown here is derived from an EMBL/GenBank/DDBJ whole genome shotgun (WGS) entry which is preliminary data.</text>
</comment>
<dbReference type="Pfam" id="PF07348">
    <property type="entry name" value="Syd"/>
    <property type="match status" value="1"/>
</dbReference>
<comment type="subcellular location">
    <subcellularLocation>
        <location evidence="4">Cell inner membrane</location>
        <topology evidence="4">Peripheral membrane protein</topology>
        <orientation evidence="4">Cytoplasmic side</orientation>
    </subcellularLocation>
    <text evidence="4">Loosely associated with the cytoplasmic side of the inner membrane, probably via SecY.</text>
</comment>
<organism evidence="5 6">
    <name type="scientific">Aliiglaciecola lipolytica E3</name>
    <dbReference type="NCBI Taxonomy" id="1127673"/>
    <lineage>
        <taxon>Bacteria</taxon>
        <taxon>Pseudomonadati</taxon>
        <taxon>Pseudomonadota</taxon>
        <taxon>Gammaproteobacteria</taxon>
        <taxon>Alteromonadales</taxon>
        <taxon>Alteromonadaceae</taxon>
        <taxon>Aliiglaciecola</taxon>
    </lineage>
</organism>
<keyword evidence="3 4" id="KW-0472">Membrane</keyword>
<dbReference type="Proteomes" id="UP000006334">
    <property type="component" value="Unassembled WGS sequence"/>
</dbReference>
<dbReference type="InterPro" id="IPR009948">
    <property type="entry name" value="Syd"/>
</dbReference>
<evidence type="ECO:0000313" key="5">
    <source>
        <dbReference type="EMBL" id="GAC13338.1"/>
    </source>
</evidence>
<comment type="function">
    <text evidence="4">Interacts with the SecY protein in vivo. May bind preferentially to an uncomplexed state of SecY, thus functioning either as a chelating agent for excess SecY in the cell or as a regulatory factor that negatively controls the translocase function.</text>
</comment>